<sequence length="831" mass="92060">MSVLTRDEAQTRAGLLDVHRYTIELDLTTGDETFDSRTLIRFSARAHGDTFVEVKPAELRSVTLDGQPLDPEALDGNRLPLKNLTAGEHELRVHAHMRYSRTGEGMHRFTDPTDGETYVYTQLFMEDVQRVFAAFDQPDLKAVFELSVQAPEGWTVLANGVTEHTGDGLWKAAATPLISTYLVAVAAGPWHSVRAEHRGLPFGLHCRRSLAPYLDTDADELLDVTRACFDRYHEKFDEPYPFDSYDQAFVPEFNAGAMENPGLVTFRDEFVYRSAVTDTERQTRAMVVAHEMAHMWFGDLVTLKWWDDIWLNESFAEYMGYQTLTEATRFTDTWTDFGVNRKAWGYDADQRPSTHPVAPEAVDDTAAALLNFDGISYAKGASALRQLVAWLGEKDFLAGINTHFARHKFGNATLADFIDSLAGATERDVHAWADAWLRTTGVDTLTPSIAPGENGTCALTVDRTGSRPHRIAAGLYDRDLGDDGGQLVLRERLHLDLPQTGARPIGKRPALLLLNDGDLSYAKVRFDPESFETIRKDLSGLPEPLTRAVVWNALRDAVRDGELAPAAYLETARAHLPLETDLAIAQGVLAFASTYITDRYVTPEERPAALATLSELCRDLIRRTEDGDNPGLRLIAVRHRIDVAAHPDTIAAWLADGTVPGGPELDPELRWRVLGRLAVLGATDEAAIAAELERDPSATGLEGAARCRAALPDPEAKARAWESMFGSDDLSNYLFTATAQGFWQPEQADLVGAYVPRYYTDAVDLADRRGPAIAEAAGRWAFPADAVDPENLRLGQECLRDAAPIPALRRKLVDQLDDLARALRVRRDQEV</sequence>
<dbReference type="InterPro" id="IPR001930">
    <property type="entry name" value="Peptidase_M1"/>
</dbReference>
<evidence type="ECO:0000256" key="10">
    <source>
        <dbReference type="ARBA" id="ARBA00022833"/>
    </source>
</evidence>
<dbReference type="Gene3D" id="1.10.390.10">
    <property type="entry name" value="Neutral Protease Domain 2"/>
    <property type="match status" value="1"/>
</dbReference>
<dbReference type="GO" id="GO:0042277">
    <property type="term" value="F:peptide binding"/>
    <property type="evidence" value="ECO:0007669"/>
    <property type="project" value="TreeGrafter"/>
</dbReference>
<proteinExistence type="inferred from homology"/>
<dbReference type="SUPFAM" id="SSF55486">
    <property type="entry name" value="Metalloproteases ('zincins'), catalytic domain"/>
    <property type="match status" value="1"/>
</dbReference>
<dbReference type="Proteomes" id="UP000235464">
    <property type="component" value="Chromosome I"/>
</dbReference>
<evidence type="ECO:0000259" key="13">
    <source>
        <dbReference type="Pfam" id="PF01433"/>
    </source>
</evidence>
<comment type="cofactor">
    <cofactor evidence="2">
        <name>Zn(2+)</name>
        <dbReference type="ChEBI" id="CHEBI:29105"/>
    </cofactor>
</comment>
<dbReference type="Pfam" id="PF17900">
    <property type="entry name" value="Peptidase_M1_N"/>
    <property type="match status" value="1"/>
</dbReference>
<feature type="domain" description="Peptidase M1 membrane alanine aminopeptidase" evidence="13">
    <location>
        <begin position="222"/>
        <end position="436"/>
    </location>
</feature>
<dbReference type="Pfam" id="PF11838">
    <property type="entry name" value="ERAP1_C"/>
    <property type="match status" value="1"/>
</dbReference>
<keyword evidence="9 16" id="KW-0378">Hydrolase</keyword>
<evidence type="ECO:0000256" key="6">
    <source>
        <dbReference type="ARBA" id="ARBA00022438"/>
    </source>
</evidence>
<evidence type="ECO:0000256" key="5">
    <source>
        <dbReference type="ARBA" id="ARBA00015611"/>
    </source>
</evidence>
<keyword evidence="10" id="KW-0862">Zinc</keyword>
<evidence type="ECO:0000256" key="1">
    <source>
        <dbReference type="ARBA" id="ARBA00000098"/>
    </source>
</evidence>
<dbReference type="SUPFAM" id="SSF63737">
    <property type="entry name" value="Leukotriene A4 hydrolase N-terminal domain"/>
    <property type="match status" value="1"/>
</dbReference>
<dbReference type="GO" id="GO:0043171">
    <property type="term" value="P:peptide catabolic process"/>
    <property type="evidence" value="ECO:0007669"/>
    <property type="project" value="TreeGrafter"/>
</dbReference>
<dbReference type="InterPro" id="IPR042097">
    <property type="entry name" value="Aminopeptidase_N-like_N_sf"/>
</dbReference>
<evidence type="ECO:0000256" key="11">
    <source>
        <dbReference type="ARBA" id="ARBA00023049"/>
    </source>
</evidence>
<keyword evidence="8" id="KW-0479">Metal-binding</keyword>
<organism evidence="16 17">
    <name type="scientific">Streptomyces chartreusis NRRL 3882</name>
    <dbReference type="NCBI Taxonomy" id="1079985"/>
    <lineage>
        <taxon>Bacteria</taxon>
        <taxon>Bacillati</taxon>
        <taxon>Actinomycetota</taxon>
        <taxon>Actinomycetes</taxon>
        <taxon>Kitasatosporales</taxon>
        <taxon>Streptomycetaceae</taxon>
        <taxon>Streptomyces</taxon>
    </lineage>
</organism>
<dbReference type="InterPro" id="IPR024571">
    <property type="entry name" value="ERAP1-like_C_dom"/>
</dbReference>
<dbReference type="InterPro" id="IPR014782">
    <property type="entry name" value="Peptidase_M1_dom"/>
</dbReference>
<dbReference type="GO" id="GO:0016285">
    <property type="term" value="F:alanyl aminopeptidase activity"/>
    <property type="evidence" value="ECO:0007669"/>
    <property type="project" value="UniProtKB-EC"/>
</dbReference>
<dbReference type="InterPro" id="IPR012778">
    <property type="entry name" value="Pept_M1_aminopeptidase"/>
</dbReference>
<reference evidence="17" key="1">
    <citation type="submission" date="2017-11" db="EMBL/GenBank/DDBJ databases">
        <authorList>
            <person name="Wibberg D."/>
        </authorList>
    </citation>
    <scope>NUCLEOTIDE SEQUENCE [LARGE SCALE GENOMIC DNA]</scope>
</reference>
<evidence type="ECO:0000256" key="2">
    <source>
        <dbReference type="ARBA" id="ARBA00001947"/>
    </source>
</evidence>
<keyword evidence="7" id="KW-0645">Protease</keyword>
<feature type="domain" description="Aminopeptidase N-like N-terminal" evidence="15">
    <location>
        <begin position="86"/>
        <end position="182"/>
    </location>
</feature>
<dbReference type="PANTHER" id="PTHR11533">
    <property type="entry name" value="PROTEASE M1 ZINC METALLOPROTEASE"/>
    <property type="match status" value="1"/>
</dbReference>
<feature type="domain" description="ERAP1-like C-terminal" evidence="14">
    <location>
        <begin position="512"/>
        <end position="820"/>
    </location>
</feature>
<dbReference type="RefSeq" id="WP_010039502.1">
    <property type="nucleotide sequence ID" value="NZ_LT962942.1"/>
</dbReference>
<dbReference type="FunFam" id="1.10.390.10:FF:000004">
    <property type="entry name" value="Aminopeptidase N"/>
    <property type="match status" value="1"/>
</dbReference>
<keyword evidence="11" id="KW-0482">Metalloprotease</keyword>
<gene>
    <name evidence="16" type="primary">pepN_6</name>
    <name evidence="16" type="ORF">SCNRRL3882_5997</name>
</gene>
<evidence type="ECO:0000313" key="17">
    <source>
        <dbReference type="Proteomes" id="UP000235464"/>
    </source>
</evidence>
<keyword evidence="17" id="KW-1185">Reference proteome</keyword>
<accession>A0A2N9BGR4</accession>
<dbReference type="Gene3D" id="2.60.40.1730">
    <property type="entry name" value="tricorn interacting facor f3 domain"/>
    <property type="match status" value="1"/>
</dbReference>
<comment type="catalytic activity">
    <reaction evidence="1">
        <text>Release of an N-terminal amino acid, Xaa-|-Yaa- from a peptide, amide or arylamide. Xaa is preferably Ala, but may be most amino acids including Pro (slow action). When a terminal hydrophobic residue is followed by a prolyl residue, the two may be released as an intact Xaa-Pro dipeptide.</text>
        <dbReference type="EC" id="3.4.11.2"/>
    </reaction>
</comment>
<evidence type="ECO:0000256" key="12">
    <source>
        <dbReference type="NCBIfam" id="TIGR02412"/>
    </source>
</evidence>
<dbReference type="InterPro" id="IPR045357">
    <property type="entry name" value="Aminopeptidase_N-like_N"/>
</dbReference>
<dbReference type="OrthoDB" id="100605at2"/>
<dbReference type="PRINTS" id="PR00756">
    <property type="entry name" value="ALADIPTASE"/>
</dbReference>
<keyword evidence="6 16" id="KW-0031">Aminopeptidase</keyword>
<dbReference type="FunFam" id="2.60.40.1730:FF:000010">
    <property type="entry name" value="Putative aminopeptidase N"/>
    <property type="match status" value="1"/>
</dbReference>
<dbReference type="EC" id="3.4.11.2" evidence="4 12"/>
<dbReference type="GO" id="GO:0070006">
    <property type="term" value="F:metalloaminopeptidase activity"/>
    <property type="evidence" value="ECO:0007669"/>
    <property type="project" value="TreeGrafter"/>
</dbReference>
<dbReference type="InterPro" id="IPR050344">
    <property type="entry name" value="Peptidase_M1_aminopeptidases"/>
</dbReference>
<protein>
    <recommendedName>
        <fullName evidence="5 12">Aminopeptidase N</fullName>
        <ecNumber evidence="4 12">3.4.11.2</ecNumber>
    </recommendedName>
</protein>
<dbReference type="GO" id="GO:0005737">
    <property type="term" value="C:cytoplasm"/>
    <property type="evidence" value="ECO:0007669"/>
    <property type="project" value="TreeGrafter"/>
</dbReference>
<evidence type="ECO:0000256" key="7">
    <source>
        <dbReference type="ARBA" id="ARBA00022670"/>
    </source>
</evidence>
<dbReference type="EMBL" id="LT963352">
    <property type="protein sequence ID" value="SOR82547.1"/>
    <property type="molecule type" value="Genomic_DNA"/>
</dbReference>
<dbReference type="Pfam" id="PF01433">
    <property type="entry name" value="Peptidase_M1"/>
    <property type="match status" value="1"/>
</dbReference>
<comment type="similarity">
    <text evidence="3">Belongs to the peptidase M1 family.</text>
</comment>
<evidence type="ECO:0000256" key="4">
    <source>
        <dbReference type="ARBA" id="ARBA00012564"/>
    </source>
</evidence>
<dbReference type="AlphaFoldDB" id="A0A2N9BGR4"/>
<dbReference type="GO" id="GO:0006508">
    <property type="term" value="P:proteolysis"/>
    <property type="evidence" value="ECO:0007669"/>
    <property type="project" value="UniProtKB-UniRule"/>
</dbReference>
<evidence type="ECO:0000259" key="14">
    <source>
        <dbReference type="Pfam" id="PF11838"/>
    </source>
</evidence>
<dbReference type="CDD" id="cd09602">
    <property type="entry name" value="M1_APN"/>
    <property type="match status" value="1"/>
</dbReference>
<evidence type="ECO:0000256" key="8">
    <source>
        <dbReference type="ARBA" id="ARBA00022723"/>
    </source>
</evidence>
<dbReference type="GO" id="GO:0016020">
    <property type="term" value="C:membrane"/>
    <property type="evidence" value="ECO:0007669"/>
    <property type="project" value="TreeGrafter"/>
</dbReference>
<evidence type="ECO:0000256" key="3">
    <source>
        <dbReference type="ARBA" id="ARBA00010136"/>
    </source>
</evidence>
<dbReference type="PANTHER" id="PTHR11533:SF174">
    <property type="entry name" value="PUROMYCIN-SENSITIVE AMINOPEPTIDASE-RELATED"/>
    <property type="match status" value="1"/>
</dbReference>
<dbReference type="InterPro" id="IPR027268">
    <property type="entry name" value="Peptidase_M4/M1_CTD_sf"/>
</dbReference>
<dbReference type="GO" id="GO:0008270">
    <property type="term" value="F:zinc ion binding"/>
    <property type="evidence" value="ECO:0007669"/>
    <property type="project" value="UniProtKB-UniRule"/>
</dbReference>
<evidence type="ECO:0000259" key="15">
    <source>
        <dbReference type="Pfam" id="PF17900"/>
    </source>
</evidence>
<evidence type="ECO:0000256" key="9">
    <source>
        <dbReference type="ARBA" id="ARBA00022801"/>
    </source>
</evidence>
<dbReference type="GO" id="GO:0005615">
    <property type="term" value="C:extracellular space"/>
    <property type="evidence" value="ECO:0007669"/>
    <property type="project" value="TreeGrafter"/>
</dbReference>
<dbReference type="NCBIfam" id="TIGR02412">
    <property type="entry name" value="pepN_strep_liv"/>
    <property type="match status" value="1"/>
</dbReference>
<name>A0A2N9BGR4_STRCX</name>
<evidence type="ECO:0000313" key="16">
    <source>
        <dbReference type="EMBL" id="SOR82547.1"/>
    </source>
</evidence>